<protein>
    <recommendedName>
        <fullName evidence="6">Aminoacyl-transfer RNA synthetases class-II family profile domain-containing protein</fullName>
    </recommendedName>
</protein>
<evidence type="ECO:0000256" key="4">
    <source>
        <dbReference type="ARBA" id="ARBA00022917"/>
    </source>
</evidence>
<keyword evidence="2" id="KW-0547">Nucleotide-binding</keyword>
<comment type="caution">
    <text evidence="7">The sequence shown here is derived from an EMBL/GenBank/DDBJ whole genome shotgun (WGS) entry which is preliminary data.</text>
</comment>
<dbReference type="Pfam" id="PF00587">
    <property type="entry name" value="tRNA-synt_2b"/>
    <property type="match status" value="1"/>
</dbReference>
<evidence type="ECO:0000313" key="8">
    <source>
        <dbReference type="Proteomes" id="UP000646749"/>
    </source>
</evidence>
<dbReference type="Proteomes" id="UP000646749">
    <property type="component" value="Unassembled WGS sequence"/>
</dbReference>
<name>A0ABQ4DZL8_9ACTN</name>
<organism evidence="7 8">
    <name type="scientific">Plantactinospora endophytica</name>
    <dbReference type="NCBI Taxonomy" id="673535"/>
    <lineage>
        <taxon>Bacteria</taxon>
        <taxon>Bacillati</taxon>
        <taxon>Actinomycetota</taxon>
        <taxon>Actinomycetes</taxon>
        <taxon>Micromonosporales</taxon>
        <taxon>Micromonosporaceae</taxon>
        <taxon>Plantactinospora</taxon>
    </lineage>
</organism>
<dbReference type="EMBL" id="BONW01000013">
    <property type="protein sequence ID" value="GIG87908.1"/>
    <property type="molecule type" value="Genomic_DNA"/>
</dbReference>
<evidence type="ECO:0000256" key="1">
    <source>
        <dbReference type="ARBA" id="ARBA00022598"/>
    </source>
</evidence>
<dbReference type="InterPro" id="IPR002314">
    <property type="entry name" value="aa-tRNA-synt_IIb"/>
</dbReference>
<keyword evidence="3" id="KW-0067">ATP-binding</keyword>
<keyword evidence="5" id="KW-0030">Aminoacyl-tRNA synthetase</keyword>
<evidence type="ECO:0000256" key="2">
    <source>
        <dbReference type="ARBA" id="ARBA00022741"/>
    </source>
</evidence>
<sequence length="407" mass="45249">MPTLSLPFALQENLWPTMHTRLRFHFPQIEQVDITATEVRLHSTEALPAGKVTSVVERVAASYASISERLSSRVVYDPAAGTDAPALSAEDATALRAAAVRLVADLEEARTTLPAEGFGEVLPRERGLNVYGGVEAYRLRAVDDFLRRFFERAHGATEIRVPSMLPATVVDRAGHFDTGCQHLSFVAPVTTDMEDFEGFLPYWRGDNDRERLHEFLRTPRDILNPALCLHAYPLVEHRPVDNLVLTLSGSCFRDESGNLNNRERLREFTMREGVFFGSQRHLAQVHQRLVAMMAAVADLFGFKYQLATATDIFFNDNAQQQLFSQLVSDSKIEMLVQLDDGEPVAMASINKHGQHFAKPFGLRGSDGTTPSTMCIGFGLDRVLLALRDAPDLPGQLRQGLARMEGQA</sequence>
<evidence type="ECO:0000256" key="5">
    <source>
        <dbReference type="ARBA" id="ARBA00023146"/>
    </source>
</evidence>
<keyword evidence="8" id="KW-1185">Reference proteome</keyword>
<evidence type="ECO:0000259" key="6">
    <source>
        <dbReference type="PROSITE" id="PS50862"/>
    </source>
</evidence>
<feature type="domain" description="Aminoacyl-transfer RNA synthetases class-II family profile" evidence="6">
    <location>
        <begin position="142"/>
        <end position="402"/>
    </location>
</feature>
<accession>A0ABQ4DZL8</accession>
<keyword evidence="1" id="KW-0436">Ligase</keyword>
<dbReference type="InterPro" id="IPR045864">
    <property type="entry name" value="aa-tRNA-synth_II/BPL/LPL"/>
</dbReference>
<dbReference type="RefSeq" id="WP_203866440.1">
    <property type="nucleotide sequence ID" value="NZ_BONW01000013.1"/>
</dbReference>
<dbReference type="InterPro" id="IPR006195">
    <property type="entry name" value="aa-tRNA-synth_II"/>
</dbReference>
<dbReference type="SUPFAM" id="SSF55681">
    <property type="entry name" value="Class II aaRS and biotin synthetases"/>
    <property type="match status" value="1"/>
</dbReference>
<dbReference type="Gene3D" id="3.30.930.10">
    <property type="entry name" value="Bira Bifunctional Protein, Domain 2"/>
    <property type="match status" value="1"/>
</dbReference>
<reference evidence="7 8" key="1">
    <citation type="submission" date="2021-01" db="EMBL/GenBank/DDBJ databases">
        <title>Whole genome shotgun sequence of Plantactinospora endophytica NBRC 110450.</title>
        <authorList>
            <person name="Komaki H."/>
            <person name="Tamura T."/>
        </authorList>
    </citation>
    <scope>NUCLEOTIDE SEQUENCE [LARGE SCALE GENOMIC DNA]</scope>
    <source>
        <strain evidence="7 8">NBRC 110450</strain>
    </source>
</reference>
<dbReference type="PROSITE" id="PS50862">
    <property type="entry name" value="AA_TRNA_LIGASE_II"/>
    <property type="match status" value="1"/>
</dbReference>
<gene>
    <name evidence="7" type="ORF">Pen02_28440</name>
</gene>
<proteinExistence type="predicted"/>
<evidence type="ECO:0000313" key="7">
    <source>
        <dbReference type="EMBL" id="GIG87908.1"/>
    </source>
</evidence>
<keyword evidence="4" id="KW-0648">Protein biosynthesis</keyword>
<evidence type="ECO:0000256" key="3">
    <source>
        <dbReference type="ARBA" id="ARBA00022840"/>
    </source>
</evidence>